<keyword evidence="1" id="KW-1133">Transmembrane helix</keyword>
<evidence type="ECO:0000313" key="2">
    <source>
        <dbReference type="EMBL" id="MBB5190634.1"/>
    </source>
</evidence>
<comment type="caution">
    <text evidence="2">The sequence shown here is derived from an EMBL/GenBank/DDBJ whole genome shotgun (WGS) entry which is preliminary data.</text>
</comment>
<feature type="transmembrane region" description="Helical" evidence="1">
    <location>
        <begin position="17"/>
        <end position="37"/>
    </location>
</feature>
<name>A0A840RDH1_9NEIS</name>
<evidence type="ECO:0000256" key="1">
    <source>
        <dbReference type="SAM" id="Phobius"/>
    </source>
</evidence>
<proteinExistence type="predicted"/>
<dbReference type="EMBL" id="JACHHN010000002">
    <property type="protein sequence ID" value="MBB5190634.1"/>
    <property type="molecule type" value="Genomic_DNA"/>
</dbReference>
<evidence type="ECO:0000313" key="3">
    <source>
        <dbReference type="Proteomes" id="UP000543030"/>
    </source>
</evidence>
<protein>
    <submittedName>
        <fullName evidence="2">Uncharacterized protein</fullName>
    </submittedName>
</protein>
<dbReference type="RefSeq" id="WP_184098821.1">
    <property type="nucleotide sequence ID" value="NZ_JACHHN010000002.1"/>
</dbReference>
<gene>
    <name evidence="2" type="ORF">HNQ50_001356</name>
</gene>
<reference evidence="2 3" key="1">
    <citation type="submission" date="2020-08" db="EMBL/GenBank/DDBJ databases">
        <title>Genomic Encyclopedia of Type Strains, Phase IV (KMG-IV): sequencing the most valuable type-strain genomes for metagenomic binning, comparative biology and taxonomic classification.</title>
        <authorList>
            <person name="Goeker M."/>
        </authorList>
    </citation>
    <scope>NUCLEOTIDE SEQUENCE [LARGE SCALE GENOMIC DNA]</scope>
    <source>
        <strain evidence="2 3">DSM 18233</strain>
    </source>
</reference>
<keyword evidence="1" id="KW-0812">Transmembrane</keyword>
<dbReference type="AlphaFoldDB" id="A0A840RDH1"/>
<sequence length="152" mass="16851">MKAGIHDQHGLRAHWKVMAVLACLVLFYCGHLIRNYLYADWWLSERPALGDIIAFQQRNGDIPALLLLNTSHHSGVLHATDRNERRTISTAVTVMQGPSGAISYRVSGGDLGFTLIADNAGPRYYTCRECTGRDSHSRLPVLWEAIPAAPAR</sequence>
<dbReference type="Proteomes" id="UP000543030">
    <property type="component" value="Unassembled WGS sequence"/>
</dbReference>
<keyword evidence="3" id="KW-1185">Reference proteome</keyword>
<keyword evidence="1" id="KW-0472">Membrane</keyword>
<accession>A0A840RDH1</accession>
<organism evidence="2 3">
    <name type="scientific">Silvimonas terrae</name>
    <dbReference type="NCBI Taxonomy" id="300266"/>
    <lineage>
        <taxon>Bacteria</taxon>
        <taxon>Pseudomonadati</taxon>
        <taxon>Pseudomonadota</taxon>
        <taxon>Betaproteobacteria</taxon>
        <taxon>Neisseriales</taxon>
        <taxon>Chitinibacteraceae</taxon>
        <taxon>Silvimonas</taxon>
    </lineage>
</organism>